<evidence type="ECO:0000259" key="13">
    <source>
        <dbReference type="Pfam" id="PF02875"/>
    </source>
</evidence>
<dbReference type="Proteomes" id="UP000287823">
    <property type="component" value="Unassembled WGS sequence"/>
</dbReference>
<evidence type="ECO:0000313" key="16">
    <source>
        <dbReference type="Proteomes" id="UP000287823"/>
    </source>
</evidence>
<dbReference type="RefSeq" id="WP_126798593.1">
    <property type="nucleotide sequence ID" value="NZ_PIPO01000002.1"/>
</dbReference>
<dbReference type="GO" id="GO:0009252">
    <property type="term" value="P:peptidoglycan biosynthetic process"/>
    <property type="evidence" value="ECO:0007669"/>
    <property type="project" value="UniProtKB-UniRule"/>
</dbReference>
<evidence type="ECO:0000256" key="11">
    <source>
        <dbReference type="RuleBase" id="RU004136"/>
    </source>
</evidence>
<dbReference type="GO" id="GO:0051301">
    <property type="term" value="P:cell division"/>
    <property type="evidence" value="ECO:0007669"/>
    <property type="project" value="UniProtKB-KW"/>
</dbReference>
<protein>
    <recommendedName>
        <fullName evidence="10 11">UDP-N-acetylmuramoyl-tripeptide--D-alanyl-D-alanine ligase</fullName>
        <ecNumber evidence="10 11">6.3.2.10</ecNumber>
    </recommendedName>
    <alternativeName>
        <fullName evidence="10">D-alanyl-D-alanine-adding enzyme</fullName>
    </alternativeName>
</protein>
<dbReference type="PANTHER" id="PTHR43024">
    <property type="entry name" value="UDP-N-ACETYLMURAMOYL-TRIPEPTIDE--D-ALANYL-D-ALANINE LIGASE"/>
    <property type="match status" value="1"/>
</dbReference>
<dbReference type="Gene3D" id="3.40.1190.10">
    <property type="entry name" value="Mur-like, catalytic domain"/>
    <property type="match status" value="1"/>
</dbReference>
<dbReference type="Gene3D" id="3.40.1390.10">
    <property type="entry name" value="MurE/MurF, N-terminal domain"/>
    <property type="match status" value="1"/>
</dbReference>
<dbReference type="InterPro" id="IPR035911">
    <property type="entry name" value="MurE/MurF_N"/>
</dbReference>
<accession>A0A432WK43</accession>
<keyword evidence="1 10" id="KW-0963">Cytoplasm</keyword>
<keyword evidence="2 10" id="KW-0436">Ligase</keyword>
<name>A0A432WK43_9GAMM</name>
<dbReference type="EMBL" id="PIPO01000002">
    <property type="protein sequence ID" value="RUO34059.1"/>
    <property type="molecule type" value="Genomic_DNA"/>
</dbReference>
<dbReference type="SUPFAM" id="SSF63418">
    <property type="entry name" value="MurE/MurF N-terminal domain"/>
    <property type="match status" value="1"/>
</dbReference>
<feature type="domain" description="Mur ligase central" evidence="14">
    <location>
        <begin position="106"/>
        <end position="293"/>
    </location>
</feature>
<keyword evidence="8 10" id="KW-0131">Cell cycle</keyword>
<feature type="domain" description="Mur ligase N-terminal catalytic" evidence="12">
    <location>
        <begin position="24"/>
        <end position="93"/>
    </location>
</feature>
<comment type="pathway">
    <text evidence="10 11">Cell wall biogenesis; peptidoglycan biosynthesis.</text>
</comment>
<dbReference type="NCBIfam" id="TIGR01143">
    <property type="entry name" value="murF"/>
    <property type="match status" value="1"/>
</dbReference>
<evidence type="ECO:0000256" key="3">
    <source>
        <dbReference type="ARBA" id="ARBA00022618"/>
    </source>
</evidence>
<evidence type="ECO:0000256" key="5">
    <source>
        <dbReference type="ARBA" id="ARBA00022840"/>
    </source>
</evidence>
<dbReference type="Pfam" id="PF08245">
    <property type="entry name" value="Mur_ligase_M"/>
    <property type="match status" value="1"/>
</dbReference>
<keyword evidence="5 10" id="KW-0067">ATP-binding</keyword>
<keyword evidence="6 10" id="KW-0133">Cell shape</keyword>
<dbReference type="GO" id="GO:0047480">
    <property type="term" value="F:UDP-N-acetylmuramoyl-tripeptide-D-alanyl-D-alanine ligase activity"/>
    <property type="evidence" value="ECO:0007669"/>
    <property type="project" value="UniProtKB-UniRule"/>
</dbReference>
<feature type="binding site" evidence="10">
    <location>
        <begin position="107"/>
        <end position="113"/>
    </location>
    <ligand>
        <name>ATP</name>
        <dbReference type="ChEBI" id="CHEBI:30616"/>
    </ligand>
</feature>
<sequence length="463" mass="49565">MIDVDINWVASKVNGHLHGGNADISRVTIDSRDVRRGDLFIAIKGPRFDGHDYAQQAIADGAVAIMTSQQLALDVPQVVVEDTRYALGRLAAAVKAEVDVKTVALTGSSGKTTVREMCAAILRQRGNVLATQGNFNNDIGVPLTLLNLTHEHEFAVIELGANHRGEIGYTSALVRPDVALINNVQPAHVEGFGDIWGVARAKSEIVKGLAQDGVIYTNADSEFDQFWQREYANRVHKTFAVNNPTADVKASDVELDEQGCAHFTLHCKDQQQAVSVPLPGAHNVANALAAAGLCMELGSTLKDVASGIASLKPVPGRMNVYNLAPGLRVIDDTYNANVASAKAALDVLASFTGYRVMVLGDMGELGAHARGYHEEVGTYAIDAGIDSLFTLGGLSQSASQMFNGHGGQHFDNNDALVDALITIMKQKNDVTILVKGSRSARMERIVESIRDYTAKAKVGYSTC</sequence>
<dbReference type="Pfam" id="PF02875">
    <property type="entry name" value="Mur_ligase_C"/>
    <property type="match status" value="1"/>
</dbReference>
<evidence type="ECO:0000259" key="12">
    <source>
        <dbReference type="Pfam" id="PF01225"/>
    </source>
</evidence>
<dbReference type="InterPro" id="IPR000713">
    <property type="entry name" value="Mur_ligase_N"/>
</dbReference>
<dbReference type="Pfam" id="PF01225">
    <property type="entry name" value="Mur_ligase"/>
    <property type="match status" value="1"/>
</dbReference>
<evidence type="ECO:0000256" key="10">
    <source>
        <dbReference type="HAMAP-Rule" id="MF_02019"/>
    </source>
</evidence>
<dbReference type="GO" id="GO:0071555">
    <property type="term" value="P:cell wall organization"/>
    <property type="evidence" value="ECO:0007669"/>
    <property type="project" value="UniProtKB-KW"/>
</dbReference>
<evidence type="ECO:0000259" key="14">
    <source>
        <dbReference type="Pfam" id="PF08245"/>
    </source>
</evidence>
<evidence type="ECO:0000256" key="2">
    <source>
        <dbReference type="ARBA" id="ARBA00022598"/>
    </source>
</evidence>
<organism evidence="15 16">
    <name type="scientific">Aliidiomarina soli</name>
    <dbReference type="NCBI Taxonomy" id="1928574"/>
    <lineage>
        <taxon>Bacteria</taxon>
        <taxon>Pseudomonadati</taxon>
        <taxon>Pseudomonadota</taxon>
        <taxon>Gammaproteobacteria</taxon>
        <taxon>Alteromonadales</taxon>
        <taxon>Idiomarinaceae</taxon>
        <taxon>Aliidiomarina</taxon>
    </lineage>
</organism>
<dbReference type="GO" id="GO:0005737">
    <property type="term" value="C:cytoplasm"/>
    <property type="evidence" value="ECO:0007669"/>
    <property type="project" value="UniProtKB-SubCell"/>
</dbReference>
<comment type="subcellular location">
    <subcellularLocation>
        <location evidence="10 11">Cytoplasm</location>
    </subcellularLocation>
</comment>
<comment type="similarity">
    <text evidence="10">Belongs to the MurCDEF family. MurF subfamily.</text>
</comment>
<evidence type="ECO:0000256" key="9">
    <source>
        <dbReference type="ARBA" id="ARBA00023316"/>
    </source>
</evidence>
<dbReference type="InterPro" id="IPR004101">
    <property type="entry name" value="Mur_ligase_C"/>
</dbReference>
<dbReference type="HAMAP" id="MF_02019">
    <property type="entry name" value="MurF"/>
    <property type="match status" value="1"/>
</dbReference>
<comment type="function">
    <text evidence="10 11">Involved in cell wall formation. Catalyzes the final step in the synthesis of UDP-N-acetylmuramoyl-pentapeptide, the precursor of murein.</text>
</comment>
<keyword evidence="16" id="KW-1185">Reference proteome</keyword>
<dbReference type="SUPFAM" id="SSF53244">
    <property type="entry name" value="MurD-like peptide ligases, peptide-binding domain"/>
    <property type="match status" value="1"/>
</dbReference>
<dbReference type="InterPro" id="IPR005863">
    <property type="entry name" value="UDP-N-AcMur_synth"/>
</dbReference>
<dbReference type="Gene3D" id="3.90.190.20">
    <property type="entry name" value="Mur ligase, C-terminal domain"/>
    <property type="match status" value="1"/>
</dbReference>
<dbReference type="SUPFAM" id="SSF53623">
    <property type="entry name" value="MurD-like peptide ligases, catalytic domain"/>
    <property type="match status" value="1"/>
</dbReference>
<dbReference type="GO" id="GO:0008766">
    <property type="term" value="F:UDP-N-acetylmuramoylalanyl-D-glutamyl-2,6-diaminopimelate-D-alanyl-D-alanine ligase activity"/>
    <property type="evidence" value="ECO:0007669"/>
    <property type="project" value="RHEA"/>
</dbReference>
<comment type="caution">
    <text evidence="15">The sequence shown here is derived from an EMBL/GenBank/DDBJ whole genome shotgun (WGS) entry which is preliminary data.</text>
</comment>
<dbReference type="InterPro" id="IPR036565">
    <property type="entry name" value="Mur-like_cat_sf"/>
</dbReference>
<gene>
    <name evidence="10 15" type="primary">murF</name>
    <name evidence="15" type="ORF">CWE14_06340</name>
</gene>
<comment type="catalytic activity">
    <reaction evidence="10 11">
        <text>D-alanyl-D-alanine + UDP-N-acetyl-alpha-D-muramoyl-L-alanyl-gamma-D-glutamyl-meso-2,6-diaminopimelate + ATP = UDP-N-acetyl-alpha-D-muramoyl-L-alanyl-gamma-D-glutamyl-meso-2,6-diaminopimeloyl-D-alanyl-D-alanine + ADP + phosphate + H(+)</text>
        <dbReference type="Rhea" id="RHEA:28374"/>
        <dbReference type="ChEBI" id="CHEBI:15378"/>
        <dbReference type="ChEBI" id="CHEBI:30616"/>
        <dbReference type="ChEBI" id="CHEBI:43474"/>
        <dbReference type="ChEBI" id="CHEBI:57822"/>
        <dbReference type="ChEBI" id="CHEBI:61386"/>
        <dbReference type="ChEBI" id="CHEBI:83905"/>
        <dbReference type="ChEBI" id="CHEBI:456216"/>
        <dbReference type="EC" id="6.3.2.10"/>
    </reaction>
</comment>
<evidence type="ECO:0000256" key="8">
    <source>
        <dbReference type="ARBA" id="ARBA00023306"/>
    </source>
</evidence>
<reference evidence="15 16" key="1">
    <citation type="journal article" date="2011" name="Front. Microbiol.">
        <title>Genomic signatures of strain selection and enhancement in Bacillus atrophaeus var. globigii, a historical biowarfare simulant.</title>
        <authorList>
            <person name="Gibbons H.S."/>
            <person name="Broomall S.M."/>
            <person name="McNew L.A."/>
            <person name="Daligault H."/>
            <person name="Chapman C."/>
            <person name="Bruce D."/>
            <person name="Karavis M."/>
            <person name="Krepps M."/>
            <person name="McGregor P.A."/>
            <person name="Hong C."/>
            <person name="Park K.H."/>
            <person name="Akmal A."/>
            <person name="Feldman A."/>
            <person name="Lin J.S."/>
            <person name="Chang W.E."/>
            <person name="Higgs B.W."/>
            <person name="Demirev P."/>
            <person name="Lindquist J."/>
            <person name="Liem A."/>
            <person name="Fochler E."/>
            <person name="Read T.D."/>
            <person name="Tapia R."/>
            <person name="Johnson S."/>
            <person name="Bishop-Lilly K.A."/>
            <person name="Detter C."/>
            <person name="Han C."/>
            <person name="Sozhamannan S."/>
            <person name="Rosenzweig C.N."/>
            <person name="Skowronski E.W."/>
        </authorList>
    </citation>
    <scope>NUCLEOTIDE SEQUENCE [LARGE SCALE GENOMIC DNA]</scope>
    <source>
        <strain evidence="15 16">Y4G10-17</strain>
    </source>
</reference>
<dbReference type="InterPro" id="IPR036615">
    <property type="entry name" value="Mur_ligase_C_dom_sf"/>
</dbReference>
<keyword evidence="7 10" id="KW-0573">Peptidoglycan synthesis</keyword>
<proteinExistence type="inferred from homology"/>
<evidence type="ECO:0000256" key="7">
    <source>
        <dbReference type="ARBA" id="ARBA00022984"/>
    </source>
</evidence>
<dbReference type="EC" id="6.3.2.10" evidence="10 11"/>
<feature type="domain" description="Mur ligase C-terminal" evidence="13">
    <location>
        <begin position="316"/>
        <end position="438"/>
    </location>
</feature>
<dbReference type="GO" id="GO:0008360">
    <property type="term" value="P:regulation of cell shape"/>
    <property type="evidence" value="ECO:0007669"/>
    <property type="project" value="UniProtKB-KW"/>
</dbReference>
<evidence type="ECO:0000256" key="1">
    <source>
        <dbReference type="ARBA" id="ARBA00022490"/>
    </source>
</evidence>
<dbReference type="GO" id="GO:0005524">
    <property type="term" value="F:ATP binding"/>
    <property type="evidence" value="ECO:0007669"/>
    <property type="project" value="UniProtKB-UniRule"/>
</dbReference>
<evidence type="ECO:0000256" key="6">
    <source>
        <dbReference type="ARBA" id="ARBA00022960"/>
    </source>
</evidence>
<dbReference type="AlphaFoldDB" id="A0A432WK43"/>
<dbReference type="PANTHER" id="PTHR43024:SF1">
    <property type="entry name" value="UDP-N-ACETYLMURAMOYL-TRIPEPTIDE--D-ALANYL-D-ALANINE LIGASE"/>
    <property type="match status" value="1"/>
</dbReference>
<evidence type="ECO:0000256" key="4">
    <source>
        <dbReference type="ARBA" id="ARBA00022741"/>
    </source>
</evidence>
<keyword evidence="9 10" id="KW-0961">Cell wall biogenesis/degradation</keyword>
<dbReference type="InterPro" id="IPR051046">
    <property type="entry name" value="MurCDEF_CellWall_CoF430Synth"/>
</dbReference>
<dbReference type="InterPro" id="IPR013221">
    <property type="entry name" value="Mur_ligase_cen"/>
</dbReference>
<keyword evidence="4 10" id="KW-0547">Nucleotide-binding</keyword>
<keyword evidence="3 10" id="KW-0132">Cell division</keyword>
<evidence type="ECO:0000313" key="15">
    <source>
        <dbReference type="EMBL" id="RUO34059.1"/>
    </source>
</evidence>
<dbReference type="UniPathway" id="UPA00219"/>